<comment type="caution">
    <text evidence="7">The sequence shown here is derived from an EMBL/GenBank/DDBJ whole genome shotgun (WGS) entry which is preliminary data.</text>
</comment>
<dbReference type="EMBL" id="NSIT01000029">
    <property type="protein sequence ID" value="PJE80154.1"/>
    <property type="molecule type" value="Genomic_DNA"/>
</dbReference>
<organism evidence="7">
    <name type="scientific">invertebrate metagenome</name>
    <dbReference type="NCBI Taxonomy" id="1711999"/>
    <lineage>
        <taxon>unclassified sequences</taxon>
        <taxon>metagenomes</taxon>
        <taxon>organismal metagenomes</taxon>
    </lineage>
</organism>
<dbReference type="SUPFAM" id="SSF55831">
    <property type="entry name" value="Thymidylate synthase/dCMP hydroxymethylase"/>
    <property type="match status" value="1"/>
</dbReference>
<dbReference type="PROSITE" id="PS00091">
    <property type="entry name" value="THYMIDYLATE_SYNTHASE"/>
    <property type="match status" value="1"/>
</dbReference>
<dbReference type="InterPro" id="IPR036926">
    <property type="entry name" value="Thymidate_synth/dCMP_Mease_sf"/>
</dbReference>
<protein>
    <recommendedName>
        <fullName evidence="1">thymidylate synthase</fullName>
        <ecNumber evidence="1">2.1.1.45</ecNumber>
    </recommendedName>
</protein>
<evidence type="ECO:0000256" key="1">
    <source>
        <dbReference type="ARBA" id="ARBA00011947"/>
    </source>
</evidence>
<evidence type="ECO:0000256" key="5">
    <source>
        <dbReference type="ARBA" id="ARBA00022727"/>
    </source>
</evidence>
<evidence type="ECO:0000256" key="4">
    <source>
        <dbReference type="ARBA" id="ARBA00022679"/>
    </source>
</evidence>
<dbReference type="GO" id="GO:0004799">
    <property type="term" value="F:thymidylate synthase activity"/>
    <property type="evidence" value="ECO:0007669"/>
    <property type="project" value="UniProtKB-EC"/>
</dbReference>
<dbReference type="Pfam" id="PF00303">
    <property type="entry name" value="Thymidylat_synt"/>
    <property type="match status" value="1"/>
</dbReference>
<name>A0A2H9TAD2_9ZZZZ</name>
<sequence length="283" mass="32692">MKQYLDLCQRIIDEGKWIENKRTGKRCLTVINAQLTYDIANNQFPMVTTRRCFWKSAIAELLGYLRGYDSAADFRKIGTKTWDANANLNTDWLNNSHRKGEDDMGRVYGVQGRRWQAPDGSTIDQLEKLVNNLKHGIDDRGEILTFYNPGEFNLGCLRPCMHTHTFSLLDDILYLTSYQRSCDVPLGLVFNQLQVFTLLKLIAQITGHQPGQAFHQIVNAHIYEDQLPLMRDVQLKRKPFPSPQLTVNPDIKSLKDLETWVTLDDFEVTGYQHHEAIRYPFAV</sequence>
<dbReference type="NCBIfam" id="TIGR03284">
    <property type="entry name" value="thym_sym"/>
    <property type="match status" value="1"/>
</dbReference>
<evidence type="ECO:0000259" key="6">
    <source>
        <dbReference type="Pfam" id="PF00303"/>
    </source>
</evidence>
<gene>
    <name evidence="7" type="primary">thyA</name>
    <name evidence="7" type="ORF">CI610_00842</name>
</gene>
<evidence type="ECO:0000256" key="3">
    <source>
        <dbReference type="ARBA" id="ARBA00022603"/>
    </source>
</evidence>
<dbReference type="Gene3D" id="3.30.572.10">
    <property type="entry name" value="Thymidylate synthase/dCMP hydroxymethylase domain"/>
    <property type="match status" value="1"/>
</dbReference>
<dbReference type="EC" id="2.1.1.45" evidence="1"/>
<dbReference type="AlphaFoldDB" id="A0A2H9TAD2"/>
<dbReference type="CDD" id="cd00351">
    <property type="entry name" value="TS_Pyrimidine_HMase"/>
    <property type="match status" value="1"/>
</dbReference>
<keyword evidence="2" id="KW-0963">Cytoplasm</keyword>
<dbReference type="GO" id="GO:0032259">
    <property type="term" value="P:methylation"/>
    <property type="evidence" value="ECO:0007669"/>
    <property type="project" value="UniProtKB-KW"/>
</dbReference>
<dbReference type="PANTHER" id="PTHR11548">
    <property type="entry name" value="THYMIDYLATE SYNTHASE 1"/>
    <property type="match status" value="1"/>
</dbReference>
<dbReference type="PANTHER" id="PTHR11548:SF9">
    <property type="entry name" value="THYMIDYLATE SYNTHASE"/>
    <property type="match status" value="1"/>
</dbReference>
<dbReference type="InterPro" id="IPR023451">
    <property type="entry name" value="Thymidate_synth/dCMP_Mease_dom"/>
</dbReference>
<dbReference type="InterPro" id="IPR000398">
    <property type="entry name" value="Thymidylate_synthase"/>
</dbReference>
<dbReference type="InterPro" id="IPR045097">
    <property type="entry name" value="Thymidate_synth/dCMP_Mease"/>
</dbReference>
<keyword evidence="4 7" id="KW-0808">Transferase</keyword>
<dbReference type="InterPro" id="IPR020940">
    <property type="entry name" value="Thymidylate_synthase_AS"/>
</dbReference>
<feature type="domain" description="Thymidylate synthase/dCMP hydroxymethylase" evidence="6">
    <location>
        <begin position="2"/>
        <end position="283"/>
    </location>
</feature>
<reference evidence="7" key="1">
    <citation type="journal article" date="2017" name="Appl. Environ. Microbiol.">
        <title>Molecular characterization of an Endozoicomonas-like organism causing infection in king scallop Pecten maximus L.</title>
        <authorList>
            <person name="Cano I."/>
            <person name="van Aerle R."/>
            <person name="Ross S."/>
            <person name="Verner-Jeffreys D.W."/>
            <person name="Paley R.K."/>
            <person name="Rimmer G."/>
            <person name="Ryder D."/>
            <person name="Hooper P."/>
            <person name="Stone D."/>
            <person name="Feist S.W."/>
        </authorList>
    </citation>
    <scope>NUCLEOTIDE SEQUENCE</scope>
</reference>
<evidence type="ECO:0000256" key="2">
    <source>
        <dbReference type="ARBA" id="ARBA00022490"/>
    </source>
</evidence>
<dbReference type="PRINTS" id="PR00108">
    <property type="entry name" value="THYMDSNTHASE"/>
</dbReference>
<proteinExistence type="inferred from homology"/>
<accession>A0A2H9TAD2</accession>
<dbReference type="GO" id="GO:0005829">
    <property type="term" value="C:cytosol"/>
    <property type="evidence" value="ECO:0007669"/>
    <property type="project" value="TreeGrafter"/>
</dbReference>
<dbReference type="NCBIfam" id="NF002498">
    <property type="entry name" value="PRK01827.1-4"/>
    <property type="match status" value="1"/>
</dbReference>
<evidence type="ECO:0000313" key="7">
    <source>
        <dbReference type="EMBL" id="PJE80154.1"/>
    </source>
</evidence>
<keyword evidence="5" id="KW-0545">Nucleotide biosynthesis</keyword>
<keyword evidence="3 7" id="KW-0489">Methyltransferase</keyword>
<dbReference type="GO" id="GO:0006231">
    <property type="term" value="P:dTMP biosynthetic process"/>
    <property type="evidence" value="ECO:0007669"/>
    <property type="project" value="InterPro"/>
</dbReference>
<dbReference type="HAMAP" id="MF_00008">
    <property type="entry name" value="Thymidy_synth_bact"/>
    <property type="match status" value="1"/>
</dbReference>